<keyword evidence="5" id="KW-0235">DNA replication</keyword>
<dbReference type="Pfam" id="PF06144">
    <property type="entry name" value="DNA_pol3_delta"/>
    <property type="match status" value="1"/>
</dbReference>
<evidence type="ECO:0000256" key="1">
    <source>
        <dbReference type="ARBA" id="ARBA00012417"/>
    </source>
</evidence>
<protein>
    <recommendedName>
        <fullName evidence="2">DNA polymerase III subunit delta</fullName>
        <ecNumber evidence="1">2.7.7.7</ecNumber>
    </recommendedName>
</protein>
<comment type="catalytic activity">
    <reaction evidence="8">
        <text>DNA(n) + a 2'-deoxyribonucleoside 5'-triphosphate = DNA(n+1) + diphosphate</text>
        <dbReference type="Rhea" id="RHEA:22508"/>
        <dbReference type="Rhea" id="RHEA-COMP:17339"/>
        <dbReference type="Rhea" id="RHEA-COMP:17340"/>
        <dbReference type="ChEBI" id="CHEBI:33019"/>
        <dbReference type="ChEBI" id="CHEBI:61560"/>
        <dbReference type="ChEBI" id="CHEBI:173112"/>
        <dbReference type="EC" id="2.7.7.7"/>
    </reaction>
</comment>
<organism evidence="11 12">
    <name type="scientific">Candidatus Fimisoma avicola</name>
    <dbReference type="NCBI Taxonomy" id="2840826"/>
    <lineage>
        <taxon>Bacteria</taxon>
        <taxon>Bacillati</taxon>
        <taxon>Bacillota</taxon>
        <taxon>Clostridia</taxon>
        <taxon>Eubacteriales</taxon>
        <taxon>Candidatus Fimisoma</taxon>
    </lineage>
</organism>
<dbReference type="EC" id="2.7.7.7" evidence="1"/>
<evidence type="ECO:0000259" key="10">
    <source>
        <dbReference type="Pfam" id="PF21694"/>
    </source>
</evidence>
<dbReference type="GO" id="GO:0003677">
    <property type="term" value="F:DNA binding"/>
    <property type="evidence" value="ECO:0007669"/>
    <property type="project" value="InterPro"/>
</dbReference>
<dbReference type="Proteomes" id="UP000824091">
    <property type="component" value="Unassembled WGS sequence"/>
</dbReference>
<keyword evidence="4 11" id="KW-0548">Nucleotidyltransferase</keyword>
<evidence type="ECO:0000256" key="3">
    <source>
        <dbReference type="ARBA" id="ARBA00022679"/>
    </source>
</evidence>
<dbReference type="GO" id="GO:0006261">
    <property type="term" value="P:DNA-templated DNA replication"/>
    <property type="evidence" value="ECO:0007669"/>
    <property type="project" value="TreeGrafter"/>
</dbReference>
<dbReference type="Pfam" id="PF21694">
    <property type="entry name" value="DNA_pol3_delta_C"/>
    <property type="match status" value="1"/>
</dbReference>
<dbReference type="NCBIfam" id="TIGR01128">
    <property type="entry name" value="holA"/>
    <property type="match status" value="1"/>
</dbReference>
<evidence type="ECO:0000256" key="2">
    <source>
        <dbReference type="ARBA" id="ARBA00017703"/>
    </source>
</evidence>
<comment type="similarity">
    <text evidence="7">Belongs to the DNA polymerase HolA subunit family.</text>
</comment>
<evidence type="ECO:0000313" key="12">
    <source>
        <dbReference type="Proteomes" id="UP000824091"/>
    </source>
</evidence>
<keyword evidence="6" id="KW-0239">DNA-directed DNA polymerase</keyword>
<proteinExistence type="inferred from homology"/>
<feature type="domain" description="DNA polymerase III delta N-terminal" evidence="9">
    <location>
        <begin position="29"/>
        <end position="145"/>
    </location>
</feature>
<dbReference type="Gene3D" id="1.10.8.60">
    <property type="match status" value="1"/>
</dbReference>
<dbReference type="Gene3D" id="3.40.50.300">
    <property type="entry name" value="P-loop containing nucleotide triphosphate hydrolases"/>
    <property type="match status" value="1"/>
</dbReference>
<dbReference type="GO" id="GO:0003887">
    <property type="term" value="F:DNA-directed DNA polymerase activity"/>
    <property type="evidence" value="ECO:0007669"/>
    <property type="project" value="UniProtKB-KW"/>
</dbReference>
<dbReference type="AlphaFoldDB" id="A0A9D1I5X0"/>
<feature type="domain" description="DNA polymerase III delta subunit-like C-terminal" evidence="10">
    <location>
        <begin position="233"/>
        <end position="347"/>
    </location>
</feature>
<dbReference type="InterPro" id="IPR005790">
    <property type="entry name" value="DNA_polIII_delta"/>
</dbReference>
<accession>A0A9D1I5X0</accession>
<reference evidence="11" key="2">
    <citation type="journal article" date="2021" name="PeerJ">
        <title>Extensive microbial diversity within the chicken gut microbiome revealed by metagenomics and culture.</title>
        <authorList>
            <person name="Gilroy R."/>
            <person name="Ravi A."/>
            <person name="Getino M."/>
            <person name="Pursley I."/>
            <person name="Horton D.L."/>
            <person name="Alikhan N.F."/>
            <person name="Baker D."/>
            <person name="Gharbi K."/>
            <person name="Hall N."/>
            <person name="Watson M."/>
            <person name="Adriaenssens E.M."/>
            <person name="Foster-Nyarko E."/>
            <person name="Jarju S."/>
            <person name="Secka A."/>
            <person name="Antonio M."/>
            <person name="Oren A."/>
            <person name="Chaudhuri R.R."/>
            <person name="La Ragione R."/>
            <person name="Hildebrand F."/>
            <person name="Pallen M.J."/>
        </authorList>
    </citation>
    <scope>NUCLEOTIDE SEQUENCE</scope>
    <source>
        <strain evidence="11">11300</strain>
    </source>
</reference>
<evidence type="ECO:0000256" key="7">
    <source>
        <dbReference type="ARBA" id="ARBA00034754"/>
    </source>
</evidence>
<dbReference type="EMBL" id="DVMO01000057">
    <property type="protein sequence ID" value="HIU27495.1"/>
    <property type="molecule type" value="Genomic_DNA"/>
</dbReference>
<keyword evidence="3 11" id="KW-0808">Transferase</keyword>
<dbReference type="PANTHER" id="PTHR34388:SF1">
    <property type="entry name" value="DNA POLYMERASE III SUBUNIT DELTA"/>
    <property type="match status" value="1"/>
</dbReference>
<dbReference type="PANTHER" id="PTHR34388">
    <property type="entry name" value="DNA POLYMERASE III SUBUNIT DELTA"/>
    <property type="match status" value="1"/>
</dbReference>
<name>A0A9D1I5X0_9FIRM</name>
<evidence type="ECO:0000256" key="6">
    <source>
        <dbReference type="ARBA" id="ARBA00022932"/>
    </source>
</evidence>
<evidence type="ECO:0000256" key="5">
    <source>
        <dbReference type="ARBA" id="ARBA00022705"/>
    </source>
</evidence>
<dbReference type="InterPro" id="IPR010372">
    <property type="entry name" value="DNA_pol3_delta_N"/>
</dbReference>
<dbReference type="SUPFAM" id="SSF52540">
    <property type="entry name" value="P-loop containing nucleoside triphosphate hydrolases"/>
    <property type="match status" value="1"/>
</dbReference>
<reference evidence="11" key="1">
    <citation type="submission" date="2020-10" db="EMBL/GenBank/DDBJ databases">
        <authorList>
            <person name="Gilroy R."/>
        </authorList>
    </citation>
    <scope>NUCLEOTIDE SEQUENCE</scope>
    <source>
        <strain evidence="11">11300</strain>
    </source>
</reference>
<sequence length="349" mass="40025">MAYKKTKTEHAYQLFHKDLKNGDIPPVIFMYGVEGYLIDWAAGALADKYADKSSMAADFLKLDEIENVNELIEACDTFSIFSTKRIIWAKDFPPLLKKKPKGYGKDELDRLRAYMAGPNPQTILILSCAEADDDIPFVKELKKTVRSYDFCQLDRTQMIAFAQKRFKAAGAEIKDRTLSYFVDETGYYNKETQYRLYNLINDIEKLAAYSGGEQITEEDIDATLRGDLDRFAFGFLDALTSGKKDKAFRMFHNIIKTEDDFYRIYGLIVSQFELMLEAKELRDESADIDRIASMLKANPYRLKKAIVFAERAGTGKIKEILTYLYEVDRNIKTGNMKGDLALELMIGRI</sequence>
<comment type="caution">
    <text evidence="11">The sequence shown here is derived from an EMBL/GenBank/DDBJ whole genome shotgun (WGS) entry which is preliminary data.</text>
</comment>
<dbReference type="GO" id="GO:0009360">
    <property type="term" value="C:DNA polymerase III complex"/>
    <property type="evidence" value="ECO:0007669"/>
    <property type="project" value="InterPro"/>
</dbReference>
<gene>
    <name evidence="11" type="primary">holA</name>
    <name evidence="11" type="ORF">IAD16_03795</name>
</gene>
<evidence type="ECO:0000313" key="11">
    <source>
        <dbReference type="EMBL" id="HIU27495.1"/>
    </source>
</evidence>
<evidence type="ECO:0000256" key="4">
    <source>
        <dbReference type="ARBA" id="ARBA00022695"/>
    </source>
</evidence>
<dbReference type="SUPFAM" id="SSF48019">
    <property type="entry name" value="post-AAA+ oligomerization domain-like"/>
    <property type="match status" value="1"/>
</dbReference>
<evidence type="ECO:0000256" key="8">
    <source>
        <dbReference type="ARBA" id="ARBA00049244"/>
    </source>
</evidence>
<dbReference type="InterPro" id="IPR008921">
    <property type="entry name" value="DNA_pol3_clamp-load_cplx_C"/>
</dbReference>
<dbReference type="InterPro" id="IPR048466">
    <property type="entry name" value="DNA_pol3_delta-like_C"/>
</dbReference>
<dbReference type="Gene3D" id="1.20.272.10">
    <property type="match status" value="1"/>
</dbReference>
<dbReference type="InterPro" id="IPR027417">
    <property type="entry name" value="P-loop_NTPase"/>
</dbReference>
<evidence type="ECO:0000259" key="9">
    <source>
        <dbReference type="Pfam" id="PF06144"/>
    </source>
</evidence>